<feature type="region of interest" description="Disordered" evidence="2">
    <location>
        <begin position="530"/>
        <end position="556"/>
    </location>
</feature>
<comment type="caution">
    <text evidence="4">The sequence shown here is derived from an EMBL/GenBank/DDBJ whole genome shotgun (WGS) entry which is preliminary data.</text>
</comment>
<dbReference type="InterPro" id="IPR002710">
    <property type="entry name" value="Dilute_dom"/>
</dbReference>
<organism evidence="4 5">
    <name type="scientific">Smittium culicis</name>
    <dbReference type="NCBI Taxonomy" id="133412"/>
    <lineage>
        <taxon>Eukaryota</taxon>
        <taxon>Fungi</taxon>
        <taxon>Fungi incertae sedis</taxon>
        <taxon>Zoopagomycota</taxon>
        <taxon>Kickxellomycotina</taxon>
        <taxon>Harpellomycetes</taxon>
        <taxon>Harpellales</taxon>
        <taxon>Legeriomycetaceae</taxon>
        <taxon>Smittium</taxon>
    </lineage>
</organism>
<dbReference type="SUPFAM" id="SSF48403">
    <property type="entry name" value="Ankyrin repeat"/>
    <property type="match status" value="1"/>
</dbReference>
<feature type="region of interest" description="Disordered" evidence="2">
    <location>
        <begin position="999"/>
        <end position="1030"/>
    </location>
</feature>
<sequence length="1248" mass="139961">MEFSNQHTAHIPSSLPDKGSLDKSEVSSESTELPPQSDSNNFNIQVDSPDSPFDPSEEILILTDQSLSIKDKKDKLNHLFRQAAISGDLQKLKRLWATWKPAGWLDINDKDQDGLSPLITASCFGKLDVVKFLIENGANVNQTDEFGWSALMWATNNNDEDIVNYLIQNHASINPKSVRGHTAMNIATTLLSSKADISYSSLNPPPPPINATSPISPIKSSPNTSLKTSPQKTSASKKSIYRTSNIISLLNKKISVDLNDSANNSPTESSDESSNLDTDSNSSPEKSNNTNIQFDWDVVLPDQMYALPQADISRFLQILTSSIEPKTCLATKSFEFTPANMIFLALRFTATLGAPDSLETFLYEAVASITHAIQTSKKKVSNLAFWQSNTHALCYFLCRDSNLRSRSSIVRERLSNLIIECYLLYLKITISEIDELLDEAFLDYIKSPEIFQGVEFEKEAKSNRLFNFFSSKTNNTADSSSVSISGKPLQRSKSTRVKPVSRTASNYNKNSADKPKKTFESNRISYFFSKDSQNSSQSKSPNPPNDNSISSPFIRSSSSNNNSTSFSIEDDHVLNPDSIISLISKFVSDLSISYVHPNFLISSIDQLLKYMSEEMFNRVLTTKEFCCRSRALQIRLNLTVLEDWIHSKKFATNNQVLQNTTASPNNKVFDPLIEILQLLQVISSLKNLNSFIDIIDGFTHVNMLHLNTIIKNYRYEVGETHILPQIICYVKPAATRIKEIQESLKNSYGNERFYNNITNLPDLYYNPFNTERKISDDYKSQSNNSFKSSSDFSDLHHETGDIYTEPGHPLAKDELNSFPINSFAKSPSQDIDTNLRDQFSNELNFNTNFSNIKNRSNLKSNYDEQENTNQSSNPRRSFIDAYGRNRNSVRSSTLSLSSIISRLPGNKAQPNQITNSSLTNIKPQDKSSSFDLTANRDFLPNGSFDASANQHNNLNSIDEEEHPSRHALNLSRIRDSKRPHSMQPVANPSFNLQHTSDTFLDLDHTNPENSSDLSSLGISNNRQLPDSRHSSATRYNTSLLNHINSVDENLASLTDLFDSQHISIPEIPNINDYLVFWKNLSNLTYLPVIVRINELDEELSETESNKRVSKETIKSDATINSSEINKTITKSDYDPHSIDSTTHSNDLKSPDQVDVLPTLTENNTLTNTDLKDSTNFSSIPNATHASTLQADLDVITPQETHNPPSLSDTNTNASTDSLNKQFKTKLIAEIVDLIPIVNETFLYQLVDI</sequence>
<feature type="region of interest" description="Disordered" evidence="2">
    <location>
        <begin position="1"/>
        <end position="51"/>
    </location>
</feature>
<gene>
    <name evidence="4" type="ORF">AYI69_g1230</name>
</gene>
<dbReference type="GO" id="GO:0051020">
    <property type="term" value="F:GTPase binding"/>
    <property type="evidence" value="ECO:0007669"/>
    <property type="project" value="TreeGrafter"/>
</dbReference>
<feature type="region of interest" description="Disordered" evidence="2">
    <location>
        <begin position="260"/>
        <end position="289"/>
    </location>
</feature>
<dbReference type="PANTHER" id="PTHR16027:SF6">
    <property type="entry name" value="DILUTE DOMAIN-CONTAINING PROTEIN"/>
    <property type="match status" value="1"/>
</dbReference>
<feature type="compositionally biased region" description="Polar residues" evidence="2">
    <location>
        <begin position="219"/>
        <end position="237"/>
    </location>
</feature>
<reference evidence="5" key="1">
    <citation type="submission" date="2017-01" db="EMBL/GenBank/DDBJ databases">
        <authorList>
            <person name="Wang Y."/>
            <person name="White M."/>
            <person name="Kvist S."/>
            <person name="Moncalvo J.-M."/>
        </authorList>
    </citation>
    <scope>NUCLEOTIDE SEQUENCE [LARGE SCALE GENOMIC DNA]</scope>
    <source>
        <strain evidence="5">ID-206-W2</strain>
    </source>
</reference>
<evidence type="ECO:0000313" key="4">
    <source>
        <dbReference type="EMBL" id="OMJ29272.1"/>
    </source>
</evidence>
<feature type="repeat" description="ANK" evidence="1">
    <location>
        <begin position="146"/>
        <end position="178"/>
    </location>
</feature>
<protein>
    <submittedName>
        <fullName evidence="4">Dilute domain-containing protein</fullName>
    </submittedName>
</protein>
<dbReference type="PROSITE" id="PS50297">
    <property type="entry name" value="ANK_REP_REGION"/>
    <property type="match status" value="1"/>
</dbReference>
<feature type="compositionally biased region" description="Polar residues" evidence="2">
    <location>
        <begin position="27"/>
        <end position="48"/>
    </location>
</feature>
<evidence type="ECO:0000259" key="3">
    <source>
        <dbReference type="PROSITE" id="PS51126"/>
    </source>
</evidence>
<feature type="compositionally biased region" description="Polar residues" evidence="2">
    <location>
        <begin position="1007"/>
        <end position="1030"/>
    </location>
</feature>
<feature type="region of interest" description="Disordered" evidence="2">
    <location>
        <begin position="199"/>
        <end position="237"/>
    </location>
</feature>
<dbReference type="Proteomes" id="UP000187429">
    <property type="component" value="Unassembled WGS sequence"/>
</dbReference>
<dbReference type="PROSITE" id="PS50088">
    <property type="entry name" value="ANK_REPEAT"/>
    <property type="match status" value="2"/>
</dbReference>
<name>A0A1R1YQW1_9FUNG</name>
<feature type="region of interest" description="Disordered" evidence="2">
    <location>
        <begin position="778"/>
        <end position="810"/>
    </location>
</feature>
<dbReference type="InterPro" id="IPR052072">
    <property type="entry name" value="Vascular_dev_regulator"/>
</dbReference>
<dbReference type="PANTHER" id="PTHR16027">
    <property type="entry name" value="DILUTE DOMAIN-CONTAINING PROTEIN YPR089W"/>
    <property type="match status" value="1"/>
</dbReference>
<feature type="region of interest" description="Disordered" evidence="2">
    <location>
        <begin position="1126"/>
        <end position="1152"/>
    </location>
</feature>
<feature type="compositionally biased region" description="Polar residues" evidence="2">
    <location>
        <begin position="475"/>
        <end position="484"/>
    </location>
</feature>
<dbReference type="InterPro" id="IPR036770">
    <property type="entry name" value="Ankyrin_rpt-contain_sf"/>
</dbReference>
<feature type="domain" description="Dilute" evidence="3">
    <location>
        <begin position="367"/>
        <end position="739"/>
    </location>
</feature>
<feature type="region of interest" description="Disordered" evidence="2">
    <location>
        <begin position="904"/>
        <end position="934"/>
    </location>
</feature>
<proteinExistence type="predicted"/>
<evidence type="ECO:0000313" key="5">
    <source>
        <dbReference type="Proteomes" id="UP000187429"/>
    </source>
</evidence>
<feature type="region of interest" description="Disordered" evidence="2">
    <location>
        <begin position="475"/>
        <end position="516"/>
    </location>
</feature>
<dbReference type="AlphaFoldDB" id="A0A1R1YQW1"/>
<feature type="region of interest" description="Disordered" evidence="2">
    <location>
        <begin position="855"/>
        <end position="877"/>
    </location>
</feature>
<keyword evidence="1" id="KW-0040">ANK repeat</keyword>
<feature type="compositionally biased region" description="Polar residues" evidence="2">
    <location>
        <begin position="908"/>
        <end position="932"/>
    </location>
</feature>
<dbReference type="SMART" id="SM00248">
    <property type="entry name" value="ANK"/>
    <property type="match status" value="2"/>
</dbReference>
<accession>A0A1R1YQW1</accession>
<dbReference type="Pfam" id="PF01843">
    <property type="entry name" value="DIL"/>
    <property type="match status" value="1"/>
</dbReference>
<dbReference type="OrthoDB" id="426293at2759"/>
<dbReference type="Pfam" id="PF12796">
    <property type="entry name" value="Ank_2"/>
    <property type="match status" value="1"/>
</dbReference>
<dbReference type="SMART" id="SM01132">
    <property type="entry name" value="DIL"/>
    <property type="match status" value="1"/>
</dbReference>
<evidence type="ECO:0000256" key="2">
    <source>
        <dbReference type="SAM" id="MobiDB-lite"/>
    </source>
</evidence>
<dbReference type="Gene3D" id="1.25.40.20">
    <property type="entry name" value="Ankyrin repeat-containing domain"/>
    <property type="match status" value="1"/>
</dbReference>
<keyword evidence="5" id="KW-1185">Reference proteome</keyword>
<evidence type="ECO:0000256" key="1">
    <source>
        <dbReference type="PROSITE-ProRule" id="PRU00023"/>
    </source>
</evidence>
<dbReference type="InterPro" id="IPR002110">
    <property type="entry name" value="Ankyrin_rpt"/>
</dbReference>
<feature type="compositionally biased region" description="Low complexity" evidence="2">
    <location>
        <begin position="780"/>
        <end position="792"/>
    </location>
</feature>
<dbReference type="PROSITE" id="PS51126">
    <property type="entry name" value="DILUTE"/>
    <property type="match status" value="1"/>
</dbReference>
<dbReference type="EMBL" id="LSSM01000332">
    <property type="protein sequence ID" value="OMJ29272.1"/>
    <property type="molecule type" value="Genomic_DNA"/>
</dbReference>
<feature type="repeat" description="ANK" evidence="1">
    <location>
        <begin position="113"/>
        <end position="145"/>
    </location>
</feature>